<name>A0ABV6BZU1_9ACTN</name>
<dbReference type="InterPro" id="IPR010982">
    <property type="entry name" value="Lambda_DNA-bd_dom_sf"/>
</dbReference>
<feature type="domain" description="Helix-turn-helix" evidence="1">
    <location>
        <begin position="81"/>
        <end position="123"/>
    </location>
</feature>
<dbReference type="EMBL" id="JBHLYQ010000010">
    <property type="protein sequence ID" value="MFC0080944.1"/>
    <property type="molecule type" value="Genomic_DNA"/>
</dbReference>
<protein>
    <submittedName>
        <fullName evidence="2">Helix-turn-helix transcriptional regulator</fullName>
    </submittedName>
</protein>
<dbReference type="InterPro" id="IPR041657">
    <property type="entry name" value="HTH_17"/>
</dbReference>
<evidence type="ECO:0000313" key="3">
    <source>
        <dbReference type="Proteomes" id="UP001589788"/>
    </source>
</evidence>
<evidence type="ECO:0000313" key="2">
    <source>
        <dbReference type="EMBL" id="MFC0080944.1"/>
    </source>
</evidence>
<proteinExistence type="predicted"/>
<gene>
    <name evidence="2" type="ORF">ACFFRE_02070</name>
</gene>
<evidence type="ECO:0000259" key="1">
    <source>
        <dbReference type="Pfam" id="PF12728"/>
    </source>
</evidence>
<dbReference type="Pfam" id="PF12728">
    <property type="entry name" value="HTH_17"/>
    <property type="match status" value="1"/>
</dbReference>
<dbReference type="Gene3D" id="1.10.260.40">
    <property type="entry name" value="lambda repressor-like DNA-binding domains"/>
    <property type="match status" value="1"/>
</dbReference>
<dbReference type="SUPFAM" id="SSF46955">
    <property type="entry name" value="Putative DNA-binding domain"/>
    <property type="match status" value="1"/>
</dbReference>
<dbReference type="Proteomes" id="UP001589788">
    <property type="component" value="Unassembled WGS sequence"/>
</dbReference>
<keyword evidence="3" id="KW-1185">Reference proteome</keyword>
<comment type="caution">
    <text evidence="2">The sequence shown here is derived from an EMBL/GenBank/DDBJ whole genome shotgun (WGS) entry which is preliminary data.</text>
</comment>
<organism evidence="2 3">
    <name type="scientific">Aciditerrimonas ferrireducens</name>
    <dbReference type="NCBI Taxonomy" id="667306"/>
    <lineage>
        <taxon>Bacteria</taxon>
        <taxon>Bacillati</taxon>
        <taxon>Actinomycetota</taxon>
        <taxon>Acidimicrobiia</taxon>
        <taxon>Acidimicrobiales</taxon>
        <taxon>Acidimicrobiaceae</taxon>
        <taxon>Aciditerrimonas</taxon>
    </lineage>
</organism>
<dbReference type="RefSeq" id="WP_377787683.1">
    <property type="nucleotide sequence ID" value="NZ_JBHLYQ010000010.1"/>
</dbReference>
<reference evidence="2 3" key="1">
    <citation type="submission" date="2024-09" db="EMBL/GenBank/DDBJ databases">
        <authorList>
            <person name="Sun Q."/>
            <person name="Mori K."/>
        </authorList>
    </citation>
    <scope>NUCLEOTIDE SEQUENCE [LARGE SCALE GENOMIC DNA]</scope>
    <source>
        <strain evidence="2 3">JCM 15389</strain>
    </source>
</reference>
<sequence length="132" mass="15024">MPEGVDPVGAVEIAERLGVPPGTVRSWHHHRTLPPPAWRLHTAPFWNWPQIVAWAIETGRLPADHPAPPAPPKRLPEIVGLAEIAERFGVSHRSVYDWARGGRLPPHRWVRARTRLWLLSDLDFARKQRSLC</sequence>
<dbReference type="InterPro" id="IPR009061">
    <property type="entry name" value="DNA-bd_dom_put_sf"/>
</dbReference>
<accession>A0ABV6BZU1</accession>